<accession>A0AAV4E053</accession>
<dbReference type="AlphaFoldDB" id="A0AAV4E053"/>
<comment type="caution">
    <text evidence="4">The sequence shown here is derived from an EMBL/GenBank/DDBJ whole genome shotgun (WGS) entry which is preliminary data.</text>
</comment>
<reference evidence="4 5" key="1">
    <citation type="journal article" date="2021" name="Elife">
        <title>Chloroplast acquisition without the gene transfer in kleptoplastic sea slugs, Plakobranchus ocellatus.</title>
        <authorList>
            <person name="Maeda T."/>
            <person name="Takahashi S."/>
            <person name="Yoshida T."/>
            <person name="Shimamura S."/>
            <person name="Takaki Y."/>
            <person name="Nagai Y."/>
            <person name="Toyoda A."/>
            <person name="Suzuki Y."/>
            <person name="Arimoto A."/>
            <person name="Ishii H."/>
            <person name="Satoh N."/>
            <person name="Nishiyama T."/>
            <person name="Hasebe M."/>
            <person name="Maruyama T."/>
            <person name="Minagawa J."/>
            <person name="Obokata J."/>
            <person name="Shigenobu S."/>
        </authorList>
    </citation>
    <scope>NUCLEOTIDE SEQUENCE [LARGE SCALE GENOMIC DNA]</scope>
</reference>
<keyword evidence="1" id="KW-1015">Disulfide bond</keyword>
<evidence type="ECO:0000259" key="3">
    <source>
        <dbReference type="PROSITE" id="PS01225"/>
    </source>
</evidence>
<feature type="domain" description="CTCK" evidence="3">
    <location>
        <begin position="168"/>
        <end position="273"/>
    </location>
</feature>
<gene>
    <name evidence="4" type="ORF">PoB_007618900</name>
</gene>
<comment type="caution">
    <text evidence="2">Lacks conserved residue(s) required for the propagation of feature annotation.</text>
</comment>
<evidence type="ECO:0000313" key="5">
    <source>
        <dbReference type="Proteomes" id="UP000735302"/>
    </source>
</evidence>
<evidence type="ECO:0000313" key="4">
    <source>
        <dbReference type="EMBL" id="GFO49684.1"/>
    </source>
</evidence>
<sequence length="276" mass="30527">MEVAREFSMNGMIDWEDFDFRKQWFHCVIFALPHVSTCVENVYNTVNVGMKQYGKGCANSTDQVFEKKSCLNENCPCVINGKVYESSNVHEDNCKKCECADGEFKCNITKSDDETFPNKECTHLCHCDHTGFEVCPNLLPESCKQNRDSCNPETHVLKETDNPCCPDCVPVMVPCAHHISGYATVKITHPEHGQCETEEEMAITSCGGTCGSSTVTSQRYVYTAHEVSLATESTCLCCQATMTTEVKTFLCENKAVFMKPVVSIASCNCGSCNGGD</sequence>
<dbReference type="InterPro" id="IPR006207">
    <property type="entry name" value="Cys_knot_C"/>
</dbReference>
<dbReference type="Proteomes" id="UP000735302">
    <property type="component" value="Unassembled WGS sequence"/>
</dbReference>
<keyword evidence="5" id="KW-1185">Reference proteome</keyword>
<dbReference type="PROSITE" id="PS01225">
    <property type="entry name" value="CTCK_2"/>
    <property type="match status" value="1"/>
</dbReference>
<dbReference type="EMBL" id="BLXT01008499">
    <property type="protein sequence ID" value="GFO49684.1"/>
    <property type="molecule type" value="Genomic_DNA"/>
</dbReference>
<organism evidence="4 5">
    <name type="scientific">Plakobranchus ocellatus</name>
    <dbReference type="NCBI Taxonomy" id="259542"/>
    <lineage>
        <taxon>Eukaryota</taxon>
        <taxon>Metazoa</taxon>
        <taxon>Spiralia</taxon>
        <taxon>Lophotrochozoa</taxon>
        <taxon>Mollusca</taxon>
        <taxon>Gastropoda</taxon>
        <taxon>Heterobranchia</taxon>
        <taxon>Euthyneura</taxon>
        <taxon>Panpulmonata</taxon>
        <taxon>Sacoglossa</taxon>
        <taxon>Placobranchoidea</taxon>
        <taxon>Plakobranchidae</taxon>
        <taxon>Plakobranchus</taxon>
    </lineage>
</organism>
<protein>
    <submittedName>
        <fullName evidence="4">Thrombospondin domain-containing protein</fullName>
    </submittedName>
</protein>
<proteinExistence type="predicted"/>
<name>A0AAV4E053_9GAST</name>
<evidence type="ECO:0000256" key="1">
    <source>
        <dbReference type="ARBA" id="ARBA00023157"/>
    </source>
</evidence>
<dbReference type="SMART" id="SM00041">
    <property type="entry name" value="CT"/>
    <property type="match status" value="1"/>
</dbReference>
<evidence type="ECO:0000256" key="2">
    <source>
        <dbReference type="PROSITE-ProRule" id="PRU00039"/>
    </source>
</evidence>